<proteinExistence type="predicted"/>
<evidence type="ECO:0000313" key="3">
    <source>
        <dbReference type="Proteomes" id="UP000054217"/>
    </source>
</evidence>
<evidence type="ECO:0000313" key="2">
    <source>
        <dbReference type="EMBL" id="KIN93191.1"/>
    </source>
</evidence>
<reference evidence="2 3" key="1">
    <citation type="submission" date="2014-04" db="EMBL/GenBank/DDBJ databases">
        <authorList>
            <consortium name="DOE Joint Genome Institute"/>
            <person name="Kuo A."/>
            <person name="Kohler A."/>
            <person name="Costa M.D."/>
            <person name="Nagy L.G."/>
            <person name="Floudas D."/>
            <person name="Copeland A."/>
            <person name="Barry K.W."/>
            <person name="Cichocki N."/>
            <person name="Veneault-Fourrey C."/>
            <person name="LaButti K."/>
            <person name="Lindquist E.A."/>
            <person name="Lipzen A."/>
            <person name="Lundell T."/>
            <person name="Morin E."/>
            <person name="Murat C."/>
            <person name="Sun H."/>
            <person name="Tunlid A."/>
            <person name="Henrissat B."/>
            <person name="Grigoriev I.V."/>
            <person name="Hibbett D.S."/>
            <person name="Martin F."/>
            <person name="Nordberg H.P."/>
            <person name="Cantor M.N."/>
            <person name="Hua S.X."/>
        </authorList>
    </citation>
    <scope>NUCLEOTIDE SEQUENCE [LARGE SCALE GENOMIC DNA]</scope>
    <source>
        <strain evidence="2 3">Marx 270</strain>
    </source>
</reference>
<keyword evidence="1" id="KW-0732">Signal</keyword>
<sequence>MHHYICAVTICRVFCLVILLSFHCYPTCSSCPRTRKYPRSTKLPLMTTYCGRNTPLSGSTLNVSRRHMSIPKAPISAVYPWHMETSEGAKSADG</sequence>
<dbReference type="EMBL" id="KN832203">
    <property type="protein sequence ID" value="KIN93191.1"/>
    <property type="molecule type" value="Genomic_DNA"/>
</dbReference>
<organism evidence="2 3">
    <name type="scientific">Pisolithus tinctorius Marx 270</name>
    <dbReference type="NCBI Taxonomy" id="870435"/>
    <lineage>
        <taxon>Eukaryota</taxon>
        <taxon>Fungi</taxon>
        <taxon>Dikarya</taxon>
        <taxon>Basidiomycota</taxon>
        <taxon>Agaricomycotina</taxon>
        <taxon>Agaricomycetes</taxon>
        <taxon>Agaricomycetidae</taxon>
        <taxon>Boletales</taxon>
        <taxon>Sclerodermatineae</taxon>
        <taxon>Pisolithaceae</taxon>
        <taxon>Pisolithus</taxon>
    </lineage>
</organism>
<name>A0A0C3J652_PISTI</name>
<evidence type="ECO:0000256" key="1">
    <source>
        <dbReference type="SAM" id="SignalP"/>
    </source>
</evidence>
<feature type="signal peptide" evidence="1">
    <location>
        <begin position="1"/>
        <end position="30"/>
    </location>
</feature>
<accession>A0A0C3J652</accession>
<reference evidence="3" key="2">
    <citation type="submission" date="2015-01" db="EMBL/GenBank/DDBJ databases">
        <title>Evolutionary Origins and Diversification of the Mycorrhizal Mutualists.</title>
        <authorList>
            <consortium name="DOE Joint Genome Institute"/>
            <consortium name="Mycorrhizal Genomics Consortium"/>
            <person name="Kohler A."/>
            <person name="Kuo A."/>
            <person name="Nagy L.G."/>
            <person name="Floudas D."/>
            <person name="Copeland A."/>
            <person name="Barry K.W."/>
            <person name="Cichocki N."/>
            <person name="Veneault-Fourrey C."/>
            <person name="LaButti K."/>
            <person name="Lindquist E.A."/>
            <person name="Lipzen A."/>
            <person name="Lundell T."/>
            <person name="Morin E."/>
            <person name="Murat C."/>
            <person name="Riley R."/>
            <person name="Ohm R."/>
            <person name="Sun H."/>
            <person name="Tunlid A."/>
            <person name="Henrissat B."/>
            <person name="Grigoriev I.V."/>
            <person name="Hibbett D.S."/>
            <person name="Martin F."/>
        </authorList>
    </citation>
    <scope>NUCLEOTIDE SEQUENCE [LARGE SCALE GENOMIC DNA]</scope>
    <source>
        <strain evidence="3">Marx 270</strain>
    </source>
</reference>
<dbReference type="Proteomes" id="UP000054217">
    <property type="component" value="Unassembled WGS sequence"/>
</dbReference>
<gene>
    <name evidence="2" type="ORF">M404DRAFT_542447</name>
</gene>
<dbReference type="AlphaFoldDB" id="A0A0C3J652"/>
<evidence type="ECO:0008006" key="4">
    <source>
        <dbReference type="Google" id="ProtNLM"/>
    </source>
</evidence>
<dbReference type="HOGENOM" id="CLU_2387070_0_0_1"/>
<keyword evidence="3" id="KW-1185">Reference proteome</keyword>
<feature type="chain" id="PRO_5002179180" description="Secreted protein" evidence="1">
    <location>
        <begin position="31"/>
        <end position="94"/>
    </location>
</feature>
<dbReference type="InParanoid" id="A0A0C3J652"/>
<protein>
    <recommendedName>
        <fullName evidence="4">Secreted protein</fullName>
    </recommendedName>
</protein>